<sequence>MQLVSRSLPAHKYIQALELSSRLVRWFGLPSCSRSLPSLPTSTPQSTPATECGDIAGSYTL</sequence>
<keyword evidence="3" id="KW-1185">Reference proteome</keyword>
<reference evidence="2 3" key="1">
    <citation type="submission" date="2020-10" db="EMBL/GenBank/DDBJ databases">
        <title>Plant Genome Project.</title>
        <authorList>
            <person name="Zhang R.-G."/>
        </authorList>
    </citation>
    <scope>NUCLEOTIDE SEQUENCE [LARGE SCALE GENOMIC DNA]</scope>
    <source>
        <strain evidence="2">FAFU-HL-1</strain>
        <tissue evidence="2">Leaf</tissue>
    </source>
</reference>
<evidence type="ECO:0000313" key="2">
    <source>
        <dbReference type="EMBL" id="KAF9667719.1"/>
    </source>
</evidence>
<protein>
    <submittedName>
        <fullName evidence="2">Uncharacterized protein</fullName>
    </submittedName>
</protein>
<dbReference type="Proteomes" id="UP000657918">
    <property type="component" value="Unassembled WGS sequence"/>
</dbReference>
<dbReference type="EMBL" id="JADGMS010000015">
    <property type="protein sequence ID" value="KAF9667719.1"/>
    <property type="molecule type" value="Genomic_DNA"/>
</dbReference>
<organism evidence="2 3">
    <name type="scientific">Salix dunnii</name>
    <dbReference type="NCBI Taxonomy" id="1413687"/>
    <lineage>
        <taxon>Eukaryota</taxon>
        <taxon>Viridiplantae</taxon>
        <taxon>Streptophyta</taxon>
        <taxon>Embryophyta</taxon>
        <taxon>Tracheophyta</taxon>
        <taxon>Spermatophyta</taxon>
        <taxon>Magnoliopsida</taxon>
        <taxon>eudicotyledons</taxon>
        <taxon>Gunneridae</taxon>
        <taxon>Pentapetalae</taxon>
        <taxon>rosids</taxon>
        <taxon>fabids</taxon>
        <taxon>Malpighiales</taxon>
        <taxon>Salicaceae</taxon>
        <taxon>Saliceae</taxon>
        <taxon>Salix</taxon>
    </lineage>
</organism>
<evidence type="ECO:0000313" key="3">
    <source>
        <dbReference type="Proteomes" id="UP000657918"/>
    </source>
</evidence>
<name>A0A835JFS4_9ROSI</name>
<comment type="caution">
    <text evidence="2">The sequence shown here is derived from an EMBL/GenBank/DDBJ whole genome shotgun (WGS) entry which is preliminary data.</text>
</comment>
<accession>A0A835JFS4</accession>
<feature type="region of interest" description="Disordered" evidence="1">
    <location>
        <begin position="35"/>
        <end position="61"/>
    </location>
</feature>
<gene>
    <name evidence="2" type="ORF">SADUNF_Sadunf15G0052800</name>
</gene>
<feature type="compositionally biased region" description="Low complexity" evidence="1">
    <location>
        <begin position="35"/>
        <end position="48"/>
    </location>
</feature>
<dbReference type="AlphaFoldDB" id="A0A835JFS4"/>
<evidence type="ECO:0000256" key="1">
    <source>
        <dbReference type="SAM" id="MobiDB-lite"/>
    </source>
</evidence>
<proteinExistence type="predicted"/>